<evidence type="ECO:0000313" key="3">
    <source>
        <dbReference type="Proteomes" id="UP000618986"/>
    </source>
</evidence>
<keyword evidence="3" id="KW-1185">Reference proteome</keyword>
<keyword evidence="1" id="KW-1133">Transmembrane helix</keyword>
<gene>
    <name evidence="2" type="ORF">FHU28_001099</name>
</gene>
<organism evidence="2 3">
    <name type="scientific">Micromonospora echinospora</name>
    <name type="common">Micromonospora purpurea</name>
    <dbReference type="NCBI Taxonomy" id="1877"/>
    <lineage>
        <taxon>Bacteria</taxon>
        <taxon>Bacillati</taxon>
        <taxon>Actinomycetota</taxon>
        <taxon>Actinomycetes</taxon>
        <taxon>Micromonosporales</taxon>
        <taxon>Micromonosporaceae</taxon>
        <taxon>Micromonospora</taxon>
    </lineage>
</organism>
<name>A0ABR6M9B2_MICEC</name>
<dbReference type="Proteomes" id="UP000618986">
    <property type="component" value="Unassembled WGS sequence"/>
</dbReference>
<evidence type="ECO:0000256" key="1">
    <source>
        <dbReference type="SAM" id="Phobius"/>
    </source>
</evidence>
<proteinExistence type="predicted"/>
<protein>
    <submittedName>
        <fullName evidence="2">Uncharacterized protein</fullName>
    </submittedName>
</protein>
<evidence type="ECO:0000313" key="2">
    <source>
        <dbReference type="EMBL" id="MBB5111260.1"/>
    </source>
</evidence>
<reference evidence="2 3" key="1">
    <citation type="submission" date="2020-08" db="EMBL/GenBank/DDBJ databases">
        <title>Sequencing the genomes of 1000 actinobacteria strains.</title>
        <authorList>
            <person name="Klenk H.-P."/>
        </authorList>
    </citation>
    <scope>NUCLEOTIDE SEQUENCE [LARGE SCALE GENOMIC DNA]</scope>
    <source>
        <strain evidence="2 3">DSM 43036</strain>
    </source>
</reference>
<comment type="caution">
    <text evidence="2">The sequence shown here is derived from an EMBL/GenBank/DDBJ whole genome shotgun (WGS) entry which is preliminary data.</text>
</comment>
<sequence>MKLAGWGSAFWAVNFMIVRLGGIGWAGVEGYA</sequence>
<dbReference type="EMBL" id="JACHJC010000001">
    <property type="protein sequence ID" value="MBB5111260.1"/>
    <property type="molecule type" value="Genomic_DNA"/>
</dbReference>
<keyword evidence="1" id="KW-0812">Transmembrane</keyword>
<keyword evidence="1" id="KW-0472">Membrane</keyword>
<accession>A0ABR6M9B2</accession>
<feature type="transmembrane region" description="Helical" evidence="1">
    <location>
        <begin position="6"/>
        <end position="28"/>
    </location>
</feature>